<protein>
    <submittedName>
        <fullName evidence="7">Tryptophan aminotransferase- protein 2</fullName>
    </submittedName>
</protein>
<comment type="similarity">
    <text evidence="2">Belongs to the alliinase family.</text>
</comment>
<dbReference type="InterPro" id="IPR015422">
    <property type="entry name" value="PyrdxlP-dep_Trfase_small"/>
</dbReference>
<dbReference type="SUPFAM" id="SSF53383">
    <property type="entry name" value="PLP-dependent transferases"/>
    <property type="match status" value="1"/>
</dbReference>
<reference evidence="7" key="2">
    <citation type="journal article" date="2023" name="Plants (Basel)">
        <title>Annotation of the Turnera subulata (Passifloraceae) Draft Genome Reveals the S-Locus Evolved after the Divergence of Turneroideae from Passifloroideae in a Stepwise Manner.</title>
        <authorList>
            <person name="Henning P.M."/>
            <person name="Roalson E.H."/>
            <person name="Mir W."/>
            <person name="McCubbin A.G."/>
            <person name="Shore J.S."/>
        </authorList>
    </citation>
    <scope>NUCLEOTIDE SEQUENCE</scope>
    <source>
        <strain evidence="7">F60SS</strain>
    </source>
</reference>
<evidence type="ECO:0000313" key="7">
    <source>
        <dbReference type="EMBL" id="KAJ4828640.1"/>
    </source>
</evidence>
<dbReference type="InterPro" id="IPR050478">
    <property type="entry name" value="Ethylene_sulfur-biosynth"/>
</dbReference>
<dbReference type="GO" id="GO:0008483">
    <property type="term" value="F:transaminase activity"/>
    <property type="evidence" value="ECO:0007669"/>
    <property type="project" value="UniProtKB-KW"/>
</dbReference>
<comment type="subunit">
    <text evidence="3">Homodimer.</text>
</comment>
<dbReference type="InterPro" id="IPR015424">
    <property type="entry name" value="PyrdxlP-dep_Trfase"/>
</dbReference>
<dbReference type="CDD" id="cd00609">
    <property type="entry name" value="AAT_like"/>
    <property type="match status" value="1"/>
</dbReference>
<dbReference type="Pfam" id="PF04864">
    <property type="entry name" value="Alliinase_C"/>
    <property type="match status" value="1"/>
</dbReference>
<dbReference type="Gene3D" id="3.40.640.10">
    <property type="entry name" value="Type I PLP-dependent aspartate aminotransferase-like (Major domain)"/>
    <property type="match status" value="1"/>
</dbReference>
<keyword evidence="5" id="KW-0663">Pyridoxal phosphate</keyword>
<dbReference type="PANTHER" id="PTHR43795:SF22">
    <property type="entry name" value="TRYPTOPHAN AMINOTRANSFERASE-RELATED PROTEIN 2"/>
    <property type="match status" value="1"/>
</dbReference>
<dbReference type="AlphaFoldDB" id="A0A9Q0FBW7"/>
<evidence type="ECO:0000259" key="6">
    <source>
        <dbReference type="Pfam" id="PF04864"/>
    </source>
</evidence>
<evidence type="ECO:0000256" key="1">
    <source>
        <dbReference type="ARBA" id="ARBA00001933"/>
    </source>
</evidence>
<comment type="caution">
    <text evidence="7">The sequence shown here is derived from an EMBL/GenBank/DDBJ whole genome shotgun (WGS) entry which is preliminary data.</text>
</comment>
<keyword evidence="4 7" id="KW-0808">Transferase</keyword>
<dbReference type="Gene3D" id="3.90.1150.10">
    <property type="entry name" value="Aspartate Aminotransferase, domain 1"/>
    <property type="match status" value="1"/>
</dbReference>
<dbReference type="PANTHER" id="PTHR43795">
    <property type="entry name" value="BIFUNCTIONAL ASPARTATE AMINOTRANSFERASE AND GLUTAMATE/ASPARTATE-PREPHENATE AMINOTRANSFERASE-RELATED"/>
    <property type="match status" value="1"/>
</dbReference>
<dbReference type="InterPro" id="IPR006948">
    <property type="entry name" value="Alliinase_C"/>
</dbReference>
<dbReference type="InterPro" id="IPR037029">
    <property type="entry name" value="Alliinase_N_sf"/>
</dbReference>
<name>A0A9Q0FBW7_9ROSI</name>
<evidence type="ECO:0000313" key="8">
    <source>
        <dbReference type="Proteomes" id="UP001141552"/>
    </source>
</evidence>
<proteinExistence type="inferred from homology"/>
<dbReference type="InterPro" id="IPR015421">
    <property type="entry name" value="PyrdxlP-dep_Trfase_major"/>
</dbReference>
<feature type="domain" description="Alliinase C-terminal" evidence="6">
    <location>
        <begin position="10"/>
        <end position="373"/>
    </location>
</feature>
<keyword evidence="4 7" id="KW-0032">Aminotransferase</keyword>
<dbReference type="GO" id="GO:0016846">
    <property type="term" value="F:carbon-sulfur lyase activity"/>
    <property type="evidence" value="ECO:0007669"/>
    <property type="project" value="InterPro"/>
</dbReference>
<evidence type="ECO:0000256" key="2">
    <source>
        <dbReference type="ARBA" id="ARBA00006312"/>
    </source>
</evidence>
<evidence type="ECO:0000256" key="3">
    <source>
        <dbReference type="ARBA" id="ARBA00011738"/>
    </source>
</evidence>
<keyword evidence="8" id="KW-1185">Reference proteome</keyword>
<comment type="cofactor">
    <cofactor evidence="1">
        <name>pyridoxal 5'-phosphate</name>
        <dbReference type="ChEBI" id="CHEBI:597326"/>
    </cofactor>
</comment>
<accession>A0A9Q0FBW7</accession>
<organism evidence="7 8">
    <name type="scientific">Turnera subulata</name>
    <dbReference type="NCBI Taxonomy" id="218843"/>
    <lineage>
        <taxon>Eukaryota</taxon>
        <taxon>Viridiplantae</taxon>
        <taxon>Streptophyta</taxon>
        <taxon>Embryophyta</taxon>
        <taxon>Tracheophyta</taxon>
        <taxon>Spermatophyta</taxon>
        <taxon>Magnoliopsida</taxon>
        <taxon>eudicotyledons</taxon>
        <taxon>Gunneridae</taxon>
        <taxon>Pentapetalae</taxon>
        <taxon>rosids</taxon>
        <taxon>fabids</taxon>
        <taxon>Malpighiales</taxon>
        <taxon>Passifloraceae</taxon>
        <taxon>Turnera</taxon>
    </lineage>
</organism>
<evidence type="ECO:0000256" key="4">
    <source>
        <dbReference type="ARBA" id="ARBA00022576"/>
    </source>
</evidence>
<sequence>MAGNAPDRTINLDHGDPTLYEHFWQEKGDRATIVIPGWQSMSYFSDLGNLCWFLEPEFAREVLRLHSIVGNAVTEDRHIVVGTGSTQLVQAALYALSPQDAQEPISVVSAAPYYSAYPALVDCLKSGIHKWAGDAAKFNKEGPFIELITSPNNPDGYNRGSAVNRTGGKLVHDLAYYWPQYAAISSPADHEIMLFTVSKSTGHAGMRIGWAFVKDREVARKMVKFIELSTIGVSKDSQLRAATVLKVVSDSCEHPGPASNQSLFDEVHNLMVARWRRLRGAVKQSALFTLPDFSPAFCRFRGQYFEPQPGSSSAAFAWLRCEEPLEDCQVFLRKYKILTRSGRQFGVGPQYVRISLLDRDENFNLFLERVSTMDLPQSAQPEERFGS</sequence>
<dbReference type="OrthoDB" id="2020362at2759"/>
<dbReference type="Gene3D" id="2.10.25.30">
    <property type="entry name" value="EGF-like, alliinase"/>
    <property type="match status" value="1"/>
</dbReference>
<dbReference type="GO" id="GO:0006520">
    <property type="term" value="P:amino acid metabolic process"/>
    <property type="evidence" value="ECO:0007669"/>
    <property type="project" value="TreeGrafter"/>
</dbReference>
<evidence type="ECO:0000256" key="5">
    <source>
        <dbReference type="ARBA" id="ARBA00022898"/>
    </source>
</evidence>
<gene>
    <name evidence="7" type="primary">TAR2_3</name>
    <name evidence="7" type="ORF">Tsubulata_046017</name>
</gene>
<dbReference type="EMBL" id="JAKUCV010006119">
    <property type="protein sequence ID" value="KAJ4828640.1"/>
    <property type="molecule type" value="Genomic_DNA"/>
</dbReference>
<reference evidence="7" key="1">
    <citation type="submission" date="2022-02" db="EMBL/GenBank/DDBJ databases">
        <authorList>
            <person name="Henning P.M."/>
            <person name="McCubbin A.G."/>
            <person name="Shore J.S."/>
        </authorList>
    </citation>
    <scope>NUCLEOTIDE SEQUENCE</scope>
    <source>
        <strain evidence="7">F60SS</strain>
        <tissue evidence="7">Leaves</tissue>
    </source>
</reference>
<dbReference type="Proteomes" id="UP001141552">
    <property type="component" value="Unassembled WGS sequence"/>
</dbReference>